<keyword evidence="1" id="KW-0479">Metal-binding</keyword>
<keyword evidence="5" id="KW-1185">Reference proteome</keyword>
<evidence type="ECO:0000256" key="2">
    <source>
        <dbReference type="ARBA" id="ARBA00022801"/>
    </source>
</evidence>
<keyword evidence="2" id="KW-0378">Hydrolase</keyword>
<reference evidence="4 5" key="1">
    <citation type="journal article" date="2012" name="J. Bacteriol.">
        <title>Genome Sequence of Gallaecimonas xiamenensis Type Strain 3-C-1.</title>
        <authorList>
            <person name="Lai Q."/>
            <person name="Wang L."/>
            <person name="Wang W."/>
            <person name="Shao Z."/>
        </authorList>
    </citation>
    <scope>NUCLEOTIDE SEQUENCE [LARGE SCALE GENOMIC DNA]</scope>
    <source>
        <strain evidence="4 5">3-C-1</strain>
    </source>
</reference>
<keyword evidence="3" id="KW-0472">Membrane</keyword>
<dbReference type="AlphaFoldDB" id="K2J6A9"/>
<dbReference type="Pfam" id="PF03571">
    <property type="entry name" value="Peptidase_M49"/>
    <property type="match status" value="1"/>
</dbReference>
<keyword evidence="3" id="KW-0812">Transmembrane</keyword>
<dbReference type="STRING" id="745411.B3C1_13633"/>
<dbReference type="PANTHER" id="PTHR23422">
    <property type="entry name" value="DIPEPTIDYL PEPTIDASE III-RELATED"/>
    <property type="match status" value="1"/>
</dbReference>
<dbReference type="InterPro" id="IPR039461">
    <property type="entry name" value="Peptidase_M49"/>
</dbReference>
<dbReference type="GO" id="GO:0046872">
    <property type="term" value="F:metal ion binding"/>
    <property type="evidence" value="ECO:0007669"/>
    <property type="project" value="UniProtKB-KW"/>
</dbReference>
<gene>
    <name evidence="4" type="ORF">B3C1_13633</name>
</gene>
<evidence type="ECO:0000313" key="4">
    <source>
        <dbReference type="EMBL" id="EKE70583.1"/>
    </source>
</evidence>
<dbReference type="PANTHER" id="PTHR23422:SF9">
    <property type="entry name" value="ZN-DEPENDENT HYDROLASE"/>
    <property type="match status" value="1"/>
</dbReference>
<evidence type="ECO:0000256" key="1">
    <source>
        <dbReference type="ARBA" id="ARBA00022723"/>
    </source>
</evidence>
<proteinExistence type="predicted"/>
<accession>K2J6A9</accession>
<evidence type="ECO:0000313" key="5">
    <source>
        <dbReference type="Proteomes" id="UP000006755"/>
    </source>
</evidence>
<organism evidence="4 5">
    <name type="scientific">Gallaecimonas xiamenensis 3-C-1</name>
    <dbReference type="NCBI Taxonomy" id="745411"/>
    <lineage>
        <taxon>Bacteria</taxon>
        <taxon>Pseudomonadati</taxon>
        <taxon>Pseudomonadota</taxon>
        <taxon>Gammaproteobacteria</taxon>
        <taxon>Enterobacterales</taxon>
        <taxon>Gallaecimonadaceae</taxon>
        <taxon>Gallaecimonas</taxon>
    </lineage>
</organism>
<dbReference type="PATRIC" id="fig|745411.4.peg.2689"/>
<dbReference type="GO" id="GO:0008239">
    <property type="term" value="F:dipeptidyl-peptidase activity"/>
    <property type="evidence" value="ECO:0007669"/>
    <property type="project" value="TreeGrafter"/>
</dbReference>
<dbReference type="EMBL" id="AMRI01000020">
    <property type="protein sequence ID" value="EKE70583.1"/>
    <property type="molecule type" value="Genomic_DNA"/>
</dbReference>
<comment type="caution">
    <text evidence="4">The sequence shown here is derived from an EMBL/GenBank/DDBJ whole genome shotgun (WGS) entry which is preliminary data.</text>
</comment>
<dbReference type="eggNOG" id="COG0457">
    <property type="taxonomic scope" value="Bacteria"/>
</dbReference>
<protein>
    <submittedName>
        <fullName evidence="4">MutT/NUDIX family protein</fullName>
    </submittedName>
</protein>
<keyword evidence="3" id="KW-1133">Transmembrane helix</keyword>
<dbReference type="Gene3D" id="3.30.540.30">
    <property type="match status" value="1"/>
</dbReference>
<feature type="transmembrane region" description="Helical" evidence="3">
    <location>
        <begin position="6"/>
        <end position="26"/>
    </location>
</feature>
<evidence type="ECO:0000256" key="3">
    <source>
        <dbReference type="SAM" id="Phobius"/>
    </source>
</evidence>
<feature type="transmembrane region" description="Helical" evidence="3">
    <location>
        <begin position="47"/>
        <end position="64"/>
    </location>
</feature>
<dbReference type="Proteomes" id="UP000006755">
    <property type="component" value="Unassembled WGS sequence"/>
</dbReference>
<dbReference type="GO" id="GO:0005737">
    <property type="term" value="C:cytoplasm"/>
    <property type="evidence" value="ECO:0007669"/>
    <property type="project" value="TreeGrafter"/>
</dbReference>
<name>K2J6A9_9GAMM</name>
<sequence>MRPCPALAHLMAPLSLQLAPLWFMLLADPAQRAQQNKRKHLMRKSTLALALASLLAAPAFSATAQDSSSHYDLQAQRDKIVPVQMSANTSFLTAEEKQVVNKLIKAARLMSDIYLRQVNEQNPQIRAAIAQSGAANKALLLNMFDEHFGPWDSLAAGHPFFGDKANAPGSGFYPQDITKDEFNAWLAKHPKDKAAFTSLYTVIRRDGDKLVAIPYSQYYQEWLEPAAKLLEEAAAITSNPSLKHFLTLRAKAFRTDDYFQSEIAWMDLKDTPIEVAIGPYETYTDGLFGYKTAFEAFVTIKDPKASAKLDRFKKYLKDMEANLPVADSYKNFKRGFESPIAVADQIQGGGDNVPGVQTIAFNLPNDERVREAKGAKKVLLNNVMAAKFERIMKPMAAHILVPEQAKLLDQKYFGYETLFHELSHSLGPGSIVKNGKATTVAAELQELYSGTEEGKADVMGAYNILFLMKKGELPLAEKNNLLATYAAGLFRSMRFGVHEAHGIGAAFQYSYFVDKGALNREKSGLYRIDFAKLEQAITDLVHDVVVLQGDGDYAKAKAFLAKYGHVDDGVRAVNASLGEVPVDIQPIYPSSI</sequence>